<dbReference type="RefSeq" id="WP_136137605.1">
    <property type="nucleotide sequence ID" value="NZ_SDGV01000024.1"/>
</dbReference>
<accession>A0A4S3AZZ3</accession>
<organism evidence="1 2">
    <name type="scientific">Vagococcus silagei</name>
    <dbReference type="NCBI Taxonomy" id="2508885"/>
    <lineage>
        <taxon>Bacteria</taxon>
        <taxon>Bacillati</taxon>
        <taxon>Bacillota</taxon>
        <taxon>Bacilli</taxon>
        <taxon>Lactobacillales</taxon>
        <taxon>Enterococcaceae</taxon>
        <taxon>Vagococcus</taxon>
    </lineage>
</organism>
<name>A0A4S3AZZ3_9ENTE</name>
<proteinExistence type="predicted"/>
<keyword evidence="2" id="KW-1185">Reference proteome</keyword>
<comment type="caution">
    <text evidence="1">The sequence shown here is derived from an EMBL/GenBank/DDBJ whole genome shotgun (WGS) entry which is preliminary data.</text>
</comment>
<reference evidence="1 2" key="1">
    <citation type="submission" date="2019-01" db="EMBL/GenBank/DDBJ databases">
        <title>Vagococcus silagei sp. nov. isolated from brewer's grain.</title>
        <authorList>
            <person name="Guu J.-R."/>
        </authorList>
    </citation>
    <scope>NUCLEOTIDE SEQUENCE [LARGE SCALE GENOMIC DNA]</scope>
    <source>
        <strain evidence="1 2">2B-2</strain>
    </source>
</reference>
<evidence type="ECO:0000313" key="2">
    <source>
        <dbReference type="Proteomes" id="UP000310506"/>
    </source>
</evidence>
<dbReference type="AlphaFoldDB" id="A0A4S3AZZ3"/>
<protein>
    <submittedName>
        <fullName evidence="1">Uncharacterized protein</fullName>
    </submittedName>
</protein>
<dbReference type="EMBL" id="SDGV01000024">
    <property type="protein sequence ID" value="THB60384.1"/>
    <property type="molecule type" value="Genomic_DNA"/>
</dbReference>
<evidence type="ECO:0000313" key="1">
    <source>
        <dbReference type="EMBL" id="THB60384.1"/>
    </source>
</evidence>
<sequence>MSYEQEFEEVFICLATSVRLDYLSLDDMCWIIREESPVINTYRPIVAYYELTDFVEKKESVYNGDEYLATKKNVKDVLIEMLTYKRYYFIDQGTQKVQKREEPKLFVYWQNNKQI</sequence>
<dbReference type="Proteomes" id="UP000310506">
    <property type="component" value="Unassembled WGS sequence"/>
</dbReference>
<gene>
    <name evidence="1" type="ORF">ESZ54_10460</name>
</gene>